<feature type="region of interest" description="Disordered" evidence="1">
    <location>
        <begin position="642"/>
        <end position="673"/>
    </location>
</feature>
<organism evidence="3 4">
    <name type="scientific">Hydrogenoanaerobacterium saccharovorans</name>
    <dbReference type="NCBI Taxonomy" id="474960"/>
    <lineage>
        <taxon>Bacteria</taxon>
        <taxon>Bacillati</taxon>
        <taxon>Bacillota</taxon>
        <taxon>Clostridia</taxon>
        <taxon>Eubacteriales</taxon>
        <taxon>Oscillospiraceae</taxon>
        <taxon>Hydrogenoanaerobacterium</taxon>
    </lineage>
</organism>
<gene>
    <name evidence="3" type="ORF">H9X81_05835</name>
</gene>
<protein>
    <submittedName>
        <fullName evidence="3">Uncharacterized protein</fullName>
    </submittedName>
</protein>
<evidence type="ECO:0000256" key="2">
    <source>
        <dbReference type="SAM" id="SignalP"/>
    </source>
</evidence>
<sequence length="673" mass="73431">MKAKRLTALALAALMAASTTSVALAAPGDVDKDQALNFYAGAVGDDLYMMDEDGYIRAAVDGDFAPGDDIYLALKEYPSASSTEFKRMNVYADWAVGKSWVDDVDIVYKKGQWKTAVNPTLRYTTQGYSIAALNGQTFDSNSLNDATLISLAKKAAETARASAEAEVLKKYEQDAEKLRATQTVYKYKGESYLTKEEVVAEAVKDGLYNEKDYITVDGTPALNKDGLKTATAGYKNDKTLYLTQEEALKAAGWVQYNTETHKDLYTSGQNENGYGTLTETQDSLTLFETFLNQNSYEKTKVYVNGDKSKYVYLQEKLTPALFAEQLGSPYAVVNETTYYTESAEGTKSIVTVVEGLKGYFDASNKFIGDTSAVYNDMQSKGLATEDTETKYAVNGKFVTAAEAQAAAKQEVTNAINGTSRANISNGVAISTFSGNPTGSYDGYNTESGYAYWVKISTKESTGTKDIDLVGDISIGRTKSSAKGNEVTLGVTLTNTDNANKGDYTDREDDVYIESGTRAVVSFADDASDEFTVEFGDDAYFVFNARGQGKLNLAYNTKYDKDFAYDYDDANIDFINFEGEPTTNRTGTLYIYADEDSYIYEVTSKGAKKINGAYYDDDEEAWVIRTRNLTSYAISDKKLKTVDQMNNGSSSSSKPGSNSGSGSNNGKPNPDTGR</sequence>
<dbReference type="EMBL" id="JACSNR010000005">
    <property type="protein sequence ID" value="MBM6923210.1"/>
    <property type="molecule type" value="Genomic_DNA"/>
</dbReference>
<feature type="chain" id="PRO_5045991745" evidence="2">
    <location>
        <begin position="26"/>
        <end position="673"/>
    </location>
</feature>
<feature type="compositionally biased region" description="Low complexity" evidence="1">
    <location>
        <begin position="645"/>
        <end position="673"/>
    </location>
</feature>
<reference evidence="3 4" key="1">
    <citation type="journal article" date="2021" name="Sci. Rep.">
        <title>The distribution of antibiotic resistance genes in chicken gut microbiota commensals.</title>
        <authorList>
            <person name="Juricova H."/>
            <person name="Matiasovicova J."/>
            <person name="Kubasova T."/>
            <person name="Cejkova D."/>
            <person name="Rychlik I."/>
        </authorList>
    </citation>
    <scope>NUCLEOTIDE SEQUENCE [LARGE SCALE GENOMIC DNA]</scope>
    <source>
        <strain evidence="3 4">An564</strain>
    </source>
</reference>
<name>A0ABS2GNZ7_9FIRM</name>
<feature type="signal peptide" evidence="2">
    <location>
        <begin position="1"/>
        <end position="25"/>
    </location>
</feature>
<comment type="caution">
    <text evidence="3">The sequence shown here is derived from an EMBL/GenBank/DDBJ whole genome shotgun (WGS) entry which is preliminary data.</text>
</comment>
<dbReference type="Proteomes" id="UP000724149">
    <property type="component" value="Unassembled WGS sequence"/>
</dbReference>
<dbReference type="RefSeq" id="WP_204720502.1">
    <property type="nucleotide sequence ID" value="NZ_JACSNR010000005.1"/>
</dbReference>
<evidence type="ECO:0000313" key="4">
    <source>
        <dbReference type="Proteomes" id="UP000724149"/>
    </source>
</evidence>
<evidence type="ECO:0000256" key="1">
    <source>
        <dbReference type="SAM" id="MobiDB-lite"/>
    </source>
</evidence>
<keyword evidence="2" id="KW-0732">Signal</keyword>
<accession>A0ABS2GNZ7</accession>
<evidence type="ECO:0000313" key="3">
    <source>
        <dbReference type="EMBL" id="MBM6923210.1"/>
    </source>
</evidence>
<keyword evidence="4" id="KW-1185">Reference proteome</keyword>
<proteinExistence type="predicted"/>